<proteinExistence type="predicted"/>
<evidence type="ECO:0000256" key="3">
    <source>
        <dbReference type="SAM" id="MobiDB-lite"/>
    </source>
</evidence>
<evidence type="ECO:0000256" key="1">
    <source>
        <dbReference type="ARBA" id="ARBA00022737"/>
    </source>
</evidence>
<protein>
    <recommendedName>
        <fullName evidence="8">Myb-like DNA-binding protein</fullName>
    </recommendedName>
</protein>
<dbReference type="InterPro" id="IPR001005">
    <property type="entry name" value="SANT/Myb"/>
</dbReference>
<dbReference type="FunFam" id="1.10.10.60:FF:000010">
    <property type="entry name" value="Transcriptional activator Myb isoform A"/>
    <property type="match status" value="1"/>
</dbReference>
<dbReference type="Gene3D" id="1.10.10.60">
    <property type="entry name" value="Homeodomain-like"/>
    <property type="match status" value="2"/>
</dbReference>
<dbReference type="GO" id="GO:0005634">
    <property type="term" value="C:nucleus"/>
    <property type="evidence" value="ECO:0007669"/>
    <property type="project" value="TreeGrafter"/>
</dbReference>
<dbReference type="PROSITE" id="PS51294">
    <property type="entry name" value="HTH_MYB"/>
    <property type="match status" value="2"/>
</dbReference>
<dbReference type="OrthoDB" id="2143914at2759"/>
<dbReference type="CDD" id="cd00167">
    <property type="entry name" value="SANT"/>
    <property type="match status" value="2"/>
</dbReference>
<dbReference type="SUPFAM" id="SSF46689">
    <property type="entry name" value="Homeodomain-like"/>
    <property type="match status" value="1"/>
</dbReference>
<keyword evidence="7" id="KW-1185">Reference proteome</keyword>
<dbReference type="InterPro" id="IPR009057">
    <property type="entry name" value="Homeodomain-like_sf"/>
</dbReference>
<keyword evidence="2" id="KW-0238">DNA-binding</keyword>
<dbReference type="SMART" id="SM00717">
    <property type="entry name" value="SANT"/>
    <property type="match status" value="2"/>
</dbReference>
<dbReference type="Pfam" id="PF13921">
    <property type="entry name" value="Myb_DNA-bind_6"/>
    <property type="match status" value="1"/>
</dbReference>
<evidence type="ECO:0000256" key="2">
    <source>
        <dbReference type="ARBA" id="ARBA00023125"/>
    </source>
</evidence>
<accession>A0A225WHH4</accession>
<dbReference type="PROSITE" id="PS50090">
    <property type="entry name" value="MYB_LIKE"/>
    <property type="match status" value="2"/>
</dbReference>
<evidence type="ECO:0000313" key="6">
    <source>
        <dbReference type="EMBL" id="OWZ17166.1"/>
    </source>
</evidence>
<dbReference type="InterPro" id="IPR050560">
    <property type="entry name" value="MYB_TF"/>
</dbReference>
<dbReference type="STRING" id="4795.A0A225WHH4"/>
<organism evidence="6 7">
    <name type="scientific">Phytophthora megakarya</name>
    <dbReference type="NCBI Taxonomy" id="4795"/>
    <lineage>
        <taxon>Eukaryota</taxon>
        <taxon>Sar</taxon>
        <taxon>Stramenopiles</taxon>
        <taxon>Oomycota</taxon>
        <taxon>Peronosporomycetes</taxon>
        <taxon>Peronosporales</taxon>
        <taxon>Peronosporaceae</taxon>
        <taxon>Phytophthora</taxon>
    </lineage>
</organism>
<reference evidence="7" key="1">
    <citation type="submission" date="2017-03" db="EMBL/GenBank/DDBJ databases">
        <title>Phytopthora megakarya and P. palmivora, two closely related causual agents of cacao black pod achieved similar genome size and gene model numbers by different mechanisms.</title>
        <authorList>
            <person name="Ali S."/>
            <person name="Shao J."/>
            <person name="Larry D.J."/>
            <person name="Kronmiller B."/>
            <person name="Shen D."/>
            <person name="Strem M.D."/>
            <person name="Melnick R.L."/>
            <person name="Guiltinan M.J."/>
            <person name="Tyler B.M."/>
            <person name="Meinhardt L.W."/>
            <person name="Bailey B.A."/>
        </authorList>
    </citation>
    <scope>NUCLEOTIDE SEQUENCE [LARGE SCALE GENOMIC DNA]</scope>
    <source>
        <strain evidence="7">zdho120</strain>
    </source>
</reference>
<sequence>MQVLLSDSPILSSDSPILYTNASAVPDKRRAWTPEDDAVILQFVRECGTKRWSKIAALLPGRTPKQCRTRWLNFLDPNINKAPWRADETQLILAAQERLGNKWAEIAKLLPGRTDNAIKNHWYSTYRRRCRQAAKIKDKAKQGETDATAISEHRSASAKQEPHQTMATSTSTATSIWSGAVAASMALTMPSPLSVSSPLGFEAGIPTLLSPLRLSQRGSIPTSMAMSMPLPMPMTLPSPKVLFPVESGSSLFPRIPSTVKLDSVAHQGPTLQNHQSAWQGLPGLQLTDNEFSSSCGSISSLLDTPPENMWTEKKQWKGKSRVEVCGSISSLLDMPPENMWTEKKQWKGKSRVEVLKRQGTPGRERSNSADLFLDCVEMMNPKATENNNCNSALNIATNETDDEGSDQQSLASPMECENRNSCNFPGVQKQWWDHIGTDLTVKHSSGPLSTMPAPRQNYLDMN</sequence>
<dbReference type="GO" id="GO:0000978">
    <property type="term" value="F:RNA polymerase II cis-regulatory region sequence-specific DNA binding"/>
    <property type="evidence" value="ECO:0007669"/>
    <property type="project" value="TreeGrafter"/>
</dbReference>
<dbReference type="GO" id="GO:0000981">
    <property type="term" value="F:DNA-binding transcription factor activity, RNA polymerase II-specific"/>
    <property type="evidence" value="ECO:0007669"/>
    <property type="project" value="TreeGrafter"/>
</dbReference>
<feature type="region of interest" description="Disordered" evidence="3">
    <location>
        <begin position="137"/>
        <end position="171"/>
    </location>
</feature>
<gene>
    <name evidence="6" type="ORF">PHMEG_0008924</name>
</gene>
<name>A0A225WHH4_9STRA</name>
<feature type="domain" description="Myb-like" evidence="4">
    <location>
        <begin position="28"/>
        <end position="75"/>
    </location>
</feature>
<evidence type="ECO:0000259" key="4">
    <source>
        <dbReference type="PROSITE" id="PS50090"/>
    </source>
</evidence>
<feature type="domain" description="HTH myb-type" evidence="5">
    <location>
        <begin position="28"/>
        <end position="79"/>
    </location>
</feature>
<evidence type="ECO:0008006" key="8">
    <source>
        <dbReference type="Google" id="ProtNLM"/>
    </source>
</evidence>
<dbReference type="PANTHER" id="PTHR45614">
    <property type="entry name" value="MYB PROTEIN-RELATED"/>
    <property type="match status" value="1"/>
</dbReference>
<comment type="caution">
    <text evidence="6">The sequence shown here is derived from an EMBL/GenBank/DDBJ whole genome shotgun (WGS) entry which is preliminary data.</text>
</comment>
<dbReference type="Proteomes" id="UP000198211">
    <property type="component" value="Unassembled WGS sequence"/>
</dbReference>
<dbReference type="PANTHER" id="PTHR45614:SF274">
    <property type="entry name" value="MYB-LIKE DNA-BINDING PROTEIN"/>
    <property type="match status" value="1"/>
</dbReference>
<dbReference type="EMBL" id="NBNE01000800">
    <property type="protein sequence ID" value="OWZ17166.1"/>
    <property type="molecule type" value="Genomic_DNA"/>
</dbReference>
<evidence type="ECO:0000313" key="7">
    <source>
        <dbReference type="Proteomes" id="UP000198211"/>
    </source>
</evidence>
<evidence type="ECO:0000259" key="5">
    <source>
        <dbReference type="PROSITE" id="PS51294"/>
    </source>
</evidence>
<feature type="domain" description="Myb-like" evidence="4">
    <location>
        <begin position="76"/>
        <end position="126"/>
    </location>
</feature>
<dbReference type="InterPro" id="IPR017930">
    <property type="entry name" value="Myb_dom"/>
</dbReference>
<feature type="domain" description="HTH myb-type" evidence="5">
    <location>
        <begin position="80"/>
        <end position="130"/>
    </location>
</feature>
<dbReference type="AlphaFoldDB" id="A0A225WHH4"/>
<keyword evidence="1" id="KW-0677">Repeat</keyword>